<feature type="region of interest" description="Disordered" evidence="1">
    <location>
        <begin position="1"/>
        <end position="25"/>
    </location>
</feature>
<reference evidence="3" key="1">
    <citation type="journal article" date="2019" name="Int. J. Syst. Evol. Microbiol.">
        <title>The Global Catalogue of Microorganisms (GCM) 10K type strain sequencing project: providing services to taxonomists for standard genome sequencing and annotation.</title>
        <authorList>
            <consortium name="The Broad Institute Genomics Platform"/>
            <consortium name="The Broad Institute Genome Sequencing Center for Infectious Disease"/>
            <person name="Wu L."/>
            <person name="Ma J."/>
        </authorList>
    </citation>
    <scope>NUCLEOTIDE SEQUENCE [LARGE SCALE GENOMIC DNA]</scope>
    <source>
        <strain evidence="3">CCUG 39402</strain>
    </source>
</reference>
<evidence type="ECO:0000313" key="3">
    <source>
        <dbReference type="Proteomes" id="UP001596270"/>
    </source>
</evidence>
<name>A0ABW1TZH0_9BURK</name>
<dbReference type="EMBL" id="JBHSRS010000018">
    <property type="protein sequence ID" value="MFC6281856.1"/>
    <property type="molecule type" value="Genomic_DNA"/>
</dbReference>
<dbReference type="Proteomes" id="UP001596270">
    <property type="component" value="Unassembled WGS sequence"/>
</dbReference>
<keyword evidence="3" id="KW-1185">Reference proteome</keyword>
<sequence>MSQQPTSSSKPTPLARALDQNETAKDTVEQSAAELVVINAVLKQEIPGYVQVGEVAQALQKTDALENKIQDTAQDLAEVNEVLAQEIDERADLERELAATKAALARAKG</sequence>
<accession>A0ABW1TZH0</accession>
<gene>
    <name evidence="2" type="ORF">ACFQND_11490</name>
</gene>
<feature type="compositionally biased region" description="Low complexity" evidence="1">
    <location>
        <begin position="1"/>
        <end position="13"/>
    </location>
</feature>
<comment type="caution">
    <text evidence="2">The sequence shown here is derived from an EMBL/GenBank/DDBJ whole genome shotgun (WGS) entry which is preliminary data.</text>
</comment>
<protein>
    <submittedName>
        <fullName evidence="2">Uncharacterized protein</fullName>
    </submittedName>
</protein>
<dbReference type="RefSeq" id="WP_371438545.1">
    <property type="nucleotide sequence ID" value="NZ_JBHSRS010000018.1"/>
</dbReference>
<evidence type="ECO:0000313" key="2">
    <source>
        <dbReference type="EMBL" id="MFC6281856.1"/>
    </source>
</evidence>
<proteinExistence type="predicted"/>
<organism evidence="2 3">
    <name type="scientific">Polaromonas aquatica</name>
    <dbReference type="NCBI Taxonomy" id="332657"/>
    <lineage>
        <taxon>Bacteria</taxon>
        <taxon>Pseudomonadati</taxon>
        <taxon>Pseudomonadota</taxon>
        <taxon>Betaproteobacteria</taxon>
        <taxon>Burkholderiales</taxon>
        <taxon>Comamonadaceae</taxon>
        <taxon>Polaromonas</taxon>
    </lineage>
</organism>
<evidence type="ECO:0000256" key="1">
    <source>
        <dbReference type="SAM" id="MobiDB-lite"/>
    </source>
</evidence>